<organism evidence="4 5">
    <name type="scientific">Kroppenstedtia sanguinis</name>
    <dbReference type="NCBI Taxonomy" id="1380684"/>
    <lineage>
        <taxon>Bacteria</taxon>
        <taxon>Bacillati</taxon>
        <taxon>Bacillota</taxon>
        <taxon>Bacilli</taxon>
        <taxon>Bacillales</taxon>
        <taxon>Thermoactinomycetaceae</taxon>
        <taxon>Kroppenstedtia</taxon>
    </lineage>
</organism>
<dbReference type="SUPFAM" id="SSF55594">
    <property type="entry name" value="HPr-like"/>
    <property type="match status" value="1"/>
</dbReference>
<comment type="caution">
    <text evidence="4">The sequence shown here is derived from an EMBL/GenBank/DDBJ whole genome shotgun (WGS) entry which is preliminary data.</text>
</comment>
<keyword evidence="5" id="KW-1185">Reference proteome</keyword>
<feature type="compositionally biased region" description="Basic and acidic residues" evidence="1">
    <location>
        <begin position="197"/>
        <end position="214"/>
    </location>
</feature>
<feature type="region of interest" description="Disordered" evidence="1">
    <location>
        <begin position="181"/>
        <end position="262"/>
    </location>
</feature>
<dbReference type="Proteomes" id="UP001597282">
    <property type="component" value="Unassembled WGS sequence"/>
</dbReference>
<feature type="domain" description="HPr" evidence="3">
    <location>
        <begin position="276"/>
        <end position="338"/>
    </location>
</feature>
<dbReference type="InterPro" id="IPR035895">
    <property type="entry name" value="HPr-like_sf"/>
</dbReference>
<protein>
    <submittedName>
        <fullName evidence="4">HPr family phosphocarrier protein</fullName>
    </submittedName>
</protein>
<evidence type="ECO:0000313" key="5">
    <source>
        <dbReference type="Proteomes" id="UP001597282"/>
    </source>
</evidence>
<keyword evidence="2" id="KW-0732">Signal</keyword>
<evidence type="ECO:0000256" key="2">
    <source>
        <dbReference type="SAM" id="SignalP"/>
    </source>
</evidence>
<feature type="signal peptide" evidence="2">
    <location>
        <begin position="1"/>
        <end position="26"/>
    </location>
</feature>
<evidence type="ECO:0000313" key="4">
    <source>
        <dbReference type="EMBL" id="MFD1428115.1"/>
    </source>
</evidence>
<evidence type="ECO:0000256" key="1">
    <source>
        <dbReference type="SAM" id="MobiDB-lite"/>
    </source>
</evidence>
<sequence length="341" mass="36587">MKKGKSYVVLGLILSLLMVSVPSVSAAGKASEELVIRADRIESKGMLLGLGSGHQGLVLKMDIDQSQISGMRMGGSYSSGQGSWGVRMEDSGTVTIQGLSLKANAIGFKIKADDFIRFEKPLQLDSLMPSIVLHDVYLRVEGMEAEGAAMPSLELDTLKEASLARPEGGIWIDLRSGFSSMSSSEAEEKINGILSDELEKEKDEDSSDPSKGKEEEDPEAGEDGKKGEDESPTDSPEVGDPPADRPSPGPGTSPDDGGQEGVNHEKTVKLHRYFTALEIVNQAKKYSSKLTLRRGDKEYNGKDWGRMVLIRRLPGTEITVTAEGPDAGEAVQGMARFLGGN</sequence>
<name>A0ABW4CEB4_9BACL</name>
<dbReference type="RefSeq" id="WP_380166723.1">
    <property type="nucleotide sequence ID" value="NZ_JBHTNU010000018.1"/>
</dbReference>
<dbReference type="EMBL" id="JBHTNU010000018">
    <property type="protein sequence ID" value="MFD1428115.1"/>
    <property type="molecule type" value="Genomic_DNA"/>
</dbReference>
<accession>A0ABW4CEB4</accession>
<dbReference type="Pfam" id="PF00381">
    <property type="entry name" value="PTS-HPr"/>
    <property type="match status" value="1"/>
</dbReference>
<dbReference type="InterPro" id="IPR000032">
    <property type="entry name" value="HPr-like"/>
</dbReference>
<proteinExistence type="predicted"/>
<evidence type="ECO:0000259" key="3">
    <source>
        <dbReference type="Pfam" id="PF00381"/>
    </source>
</evidence>
<dbReference type="Gene3D" id="3.30.1340.10">
    <property type="entry name" value="HPr-like"/>
    <property type="match status" value="1"/>
</dbReference>
<reference evidence="5" key="1">
    <citation type="journal article" date="2019" name="Int. J. Syst. Evol. Microbiol.">
        <title>The Global Catalogue of Microorganisms (GCM) 10K type strain sequencing project: providing services to taxonomists for standard genome sequencing and annotation.</title>
        <authorList>
            <consortium name="The Broad Institute Genomics Platform"/>
            <consortium name="The Broad Institute Genome Sequencing Center for Infectious Disease"/>
            <person name="Wu L."/>
            <person name="Ma J."/>
        </authorList>
    </citation>
    <scope>NUCLEOTIDE SEQUENCE [LARGE SCALE GENOMIC DNA]</scope>
    <source>
        <strain evidence="5">S1</strain>
    </source>
</reference>
<gene>
    <name evidence="4" type="ORF">ACFQ4Y_14500</name>
</gene>
<feature type="chain" id="PRO_5045261324" evidence="2">
    <location>
        <begin position="27"/>
        <end position="341"/>
    </location>
</feature>